<name>A0A6I1WUV4_9PSED</name>
<organism evidence="1 2">
    <name type="scientific">Pseudomonas helleri</name>
    <dbReference type="NCBI Taxonomy" id="1608996"/>
    <lineage>
        <taxon>Bacteria</taxon>
        <taxon>Pseudomonadati</taxon>
        <taxon>Pseudomonadota</taxon>
        <taxon>Gammaproteobacteria</taxon>
        <taxon>Pseudomonadales</taxon>
        <taxon>Pseudomonadaceae</taxon>
        <taxon>Pseudomonas</taxon>
    </lineage>
</organism>
<evidence type="ECO:0000313" key="1">
    <source>
        <dbReference type="EMBL" id="MQU44610.1"/>
    </source>
</evidence>
<reference evidence="1 2" key="1">
    <citation type="submission" date="2019-10" db="EMBL/GenBank/DDBJ databases">
        <title>Evaluation of single-gene subtyping targets for Pseudomonas.</title>
        <authorList>
            <person name="Reichler S.J."/>
            <person name="Orsi R.H."/>
            <person name="Wiedmann M."/>
            <person name="Martin N.H."/>
            <person name="Murphy S.I."/>
        </authorList>
    </citation>
    <scope>NUCLEOTIDE SEQUENCE [LARGE SCALE GENOMIC DNA]</scope>
    <source>
        <strain evidence="1 2">FSL R10-1876</strain>
    </source>
</reference>
<dbReference type="RefSeq" id="WP_153338201.1">
    <property type="nucleotide sequence ID" value="NZ_JBQQLI010000290.1"/>
</dbReference>
<sequence length="90" mass="9142">MKQTVMSVLLGLGVVGMTGCAELQQQAGSLLPQQNQSNAGSVTSTTGTAQQTVADEGSSFLGDMVKEASSTAKSQVSSSIRSTIRGAFSN</sequence>
<proteinExistence type="predicted"/>
<evidence type="ECO:0008006" key="3">
    <source>
        <dbReference type="Google" id="ProtNLM"/>
    </source>
</evidence>
<dbReference type="Proteomes" id="UP000466863">
    <property type="component" value="Unassembled WGS sequence"/>
</dbReference>
<protein>
    <recommendedName>
        <fullName evidence="3">Lipoprotein</fullName>
    </recommendedName>
</protein>
<comment type="caution">
    <text evidence="1">The sequence shown here is derived from an EMBL/GenBank/DDBJ whole genome shotgun (WGS) entry which is preliminary data.</text>
</comment>
<dbReference type="AlphaFoldDB" id="A0A6I1WUV4"/>
<dbReference type="EMBL" id="WIVV01000104">
    <property type="protein sequence ID" value="MQU44610.1"/>
    <property type="molecule type" value="Genomic_DNA"/>
</dbReference>
<gene>
    <name evidence="1" type="ORF">GHO28_19155</name>
</gene>
<dbReference type="PROSITE" id="PS51257">
    <property type="entry name" value="PROKAR_LIPOPROTEIN"/>
    <property type="match status" value="1"/>
</dbReference>
<evidence type="ECO:0000313" key="2">
    <source>
        <dbReference type="Proteomes" id="UP000466863"/>
    </source>
</evidence>
<accession>A0A6I1WUV4</accession>